<keyword evidence="4" id="KW-1185">Reference proteome</keyword>
<dbReference type="Gene3D" id="3.30.559.10">
    <property type="entry name" value="Chloramphenicol acetyltransferase-like domain"/>
    <property type="match status" value="3"/>
</dbReference>
<protein>
    <submittedName>
        <fullName evidence="3">Uncharacterized protein</fullName>
    </submittedName>
</protein>
<dbReference type="Proteomes" id="UP000655225">
    <property type="component" value="Unassembled WGS sequence"/>
</dbReference>
<dbReference type="PANTHER" id="PTHR31642:SF318">
    <property type="entry name" value="OMEGA-HYDROXYPALMITATE O-FERULOYL TRANSFERASE"/>
    <property type="match status" value="1"/>
</dbReference>
<comment type="similarity">
    <text evidence="1">Belongs to the plant acyltransferase family.</text>
</comment>
<dbReference type="GO" id="GO:0016747">
    <property type="term" value="F:acyltransferase activity, transferring groups other than amino-acyl groups"/>
    <property type="evidence" value="ECO:0007669"/>
    <property type="project" value="TreeGrafter"/>
</dbReference>
<dbReference type="EMBL" id="JABCRI010000014">
    <property type="protein sequence ID" value="KAF8394011.1"/>
    <property type="molecule type" value="Genomic_DNA"/>
</dbReference>
<evidence type="ECO:0000313" key="4">
    <source>
        <dbReference type="Proteomes" id="UP000655225"/>
    </source>
</evidence>
<accession>A0A834YYL0</accession>
<dbReference type="OrthoDB" id="671439at2759"/>
<sequence>MVNCTGEGVPFAEAISDSEIEVLGGVTLLNDPSKLRNLVLTFDSAGNVTELPLLTVQVTSFKCGGFVLGIGMNHCMTDLKTLMEFINSWAEIALGFPLTILPSLDRSVLRARKPAKIELAHNEFEKNEKLFNSLSPHQEEQLLYRSFSFNPEKITQLKRIAMEDGVIKKCTNFTVLSAFLWRARTRALKIDPNQQLWMCGELSKNPLSFAVKLVQEAIELVTDDYIRSAIDYFEITRGKTTMENTLLISKWTRLPLYSANFSWGDPIRVGLATIKHNWALFVPDGKESKNTIVPLCLPVSAMKIFQEMMQFSSILKSSSQHVQKPKKQKTEPTSAATPTAAILISSAEMEEGYGGQGQHNSAVPKPNLASSLSFRGDNWASSHSMQDTRNSATDINISLPGA</sequence>
<dbReference type="AlphaFoldDB" id="A0A834YYL0"/>
<evidence type="ECO:0000256" key="2">
    <source>
        <dbReference type="SAM" id="MobiDB-lite"/>
    </source>
</evidence>
<reference evidence="3 4" key="1">
    <citation type="submission" date="2020-04" db="EMBL/GenBank/DDBJ databases">
        <title>Plant Genome Project.</title>
        <authorList>
            <person name="Zhang R.-G."/>
        </authorList>
    </citation>
    <scope>NUCLEOTIDE SEQUENCE [LARGE SCALE GENOMIC DNA]</scope>
    <source>
        <strain evidence="3">YNK0</strain>
        <tissue evidence="3">Leaf</tissue>
    </source>
</reference>
<gene>
    <name evidence="3" type="ORF">HHK36_020213</name>
</gene>
<dbReference type="Pfam" id="PF02458">
    <property type="entry name" value="Transferase"/>
    <property type="match status" value="2"/>
</dbReference>
<dbReference type="InterPro" id="IPR050317">
    <property type="entry name" value="Plant_Fungal_Acyltransferase"/>
</dbReference>
<feature type="region of interest" description="Disordered" evidence="2">
    <location>
        <begin position="379"/>
        <end position="402"/>
    </location>
</feature>
<dbReference type="PANTHER" id="PTHR31642">
    <property type="entry name" value="TRICHOTHECENE 3-O-ACETYLTRANSFERASE"/>
    <property type="match status" value="1"/>
</dbReference>
<dbReference type="OMA" id="DNWASSH"/>
<feature type="region of interest" description="Disordered" evidence="2">
    <location>
        <begin position="319"/>
        <end position="338"/>
    </location>
</feature>
<feature type="compositionally biased region" description="Polar residues" evidence="2">
    <location>
        <begin position="379"/>
        <end position="396"/>
    </location>
</feature>
<proteinExistence type="inferred from homology"/>
<comment type="caution">
    <text evidence="3">The sequence shown here is derived from an EMBL/GenBank/DDBJ whole genome shotgun (WGS) entry which is preliminary data.</text>
</comment>
<name>A0A834YYL0_TETSI</name>
<organism evidence="3 4">
    <name type="scientific">Tetracentron sinense</name>
    <name type="common">Spur-leaf</name>
    <dbReference type="NCBI Taxonomy" id="13715"/>
    <lineage>
        <taxon>Eukaryota</taxon>
        <taxon>Viridiplantae</taxon>
        <taxon>Streptophyta</taxon>
        <taxon>Embryophyta</taxon>
        <taxon>Tracheophyta</taxon>
        <taxon>Spermatophyta</taxon>
        <taxon>Magnoliopsida</taxon>
        <taxon>Trochodendrales</taxon>
        <taxon>Trochodendraceae</taxon>
        <taxon>Tetracentron</taxon>
    </lineage>
</organism>
<evidence type="ECO:0000256" key="1">
    <source>
        <dbReference type="ARBA" id="ARBA00009861"/>
    </source>
</evidence>
<evidence type="ECO:0000313" key="3">
    <source>
        <dbReference type="EMBL" id="KAF8394011.1"/>
    </source>
</evidence>
<dbReference type="InterPro" id="IPR023213">
    <property type="entry name" value="CAT-like_dom_sf"/>
</dbReference>